<reference evidence="1 2" key="1">
    <citation type="submission" date="2014-09" db="EMBL/GenBank/DDBJ databases">
        <title>Alistipes sp. 627, sp. nov., a novel member of the family Rikenellaceae isolated from human faeces.</title>
        <authorList>
            <person name="Shkoporov A.N."/>
            <person name="Chaplin A.V."/>
            <person name="Motuzova O.V."/>
            <person name="Kafarskaia L.I."/>
            <person name="Khokhlova E.V."/>
            <person name="Efimov B.A."/>
        </authorList>
    </citation>
    <scope>NUCLEOTIDE SEQUENCE [LARGE SCALE GENOMIC DNA]</scope>
    <source>
        <strain evidence="1 2">627</strain>
    </source>
</reference>
<dbReference type="RefSeq" id="WP_035474091.1">
    <property type="nucleotide sequence ID" value="NZ_JRGF01000013.1"/>
</dbReference>
<protein>
    <submittedName>
        <fullName evidence="1">Uncharacterized protein</fullName>
    </submittedName>
</protein>
<proteinExistence type="predicted"/>
<evidence type="ECO:0000313" key="2">
    <source>
        <dbReference type="Proteomes" id="UP000030889"/>
    </source>
</evidence>
<accession>A0ABR4YH86</accession>
<gene>
    <name evidence="1" type="ORF">LG35_08975</name>
</gene>
<sequence>MKNVGHFLCAAASALGILAFVACDKQQDGVPPVSDFVLYASIEQPVSAAAPAALFGEAVDGSVAQRTVIQEGTVPHPIVWKANDQIVIHFDTGVQGAMRVFNLQSGVGTGQAEFVYSGLGYSSDPDVQVPMELPDTYSSLIAGYPAMFVTITPENREVVLEAPREIYLGIENIVDFPMYGAAGADGKVNFVCPFGLICFPVTGDNISVKTIYIDTTTPQKEITGRFQVDENTYETTFLNSSHGSEFQIVWTGTVQLTDVPSVFYAVLPAGEYGAGTEFRFTRADGSVITKRTRQPFTVTRARVLNLPALDVGN</sequence>
<dbReference type="PROSITE" id="PS51257">
    <property type="entry name" value="PROKAR_LIPOPROTEIN"/>
    <property type="match status" value="1"/>
</dbReference>
<dbReference type="EMBL" id="JRGF01000013">
    <property type="protein sequence ID" value="KHE41172.1"/>
    <property type="molecule type" value="Genomic_DNA"/>
</dbReference>
<comment type="caution">
    <text evidence="1">The sequence shown here is derived from an EMBL/GenBank/DDBJ whole genome shotgun (WGS) entry which is preliminary data.</text>
</comment>
<dbReference type="Proteomes" id="UP000030889">
    <property type="component" value="Unassembled WGS sequence"/>
</dbReference>
<name>A0ABR4YH86_9BACT</name>
<keyword evidence="2" id="KW-1185">Reference proteome</keyword>
<evidence type="ECO:0000313" key="1">
    <source>
        <dbReference type="EMBL" id="KHE41172.1"/>
    </source>
</evidence>
<organism evidence="1 2">
    <name type="scientific">Alistipes inops</name>
    <dbReference type="NCBI Taxonomy" id="1501391"/>
    <lineage>
        <taxon>Bacteria</taxon>
        <taxon>Pseudomonadati</taxon>
        <taxon>Bacteroidota</taxon>
        <taxon>Bacteroidia</taxon>
        <taxon>Bacteroidales</taxon>
        <taxon>Rikenellaceae</taxon>
        <taxon>Alistipes</taxon>
    </lineage>
</organism>